<dbReference type="InterPro" id="IPR013783">
    <property type="entry name" value="Ig-like_fold"/>
</dbReference>
<dbReference type="Pfam" id="PF00612">
    <property type="entry name" value="IQ"/>
    <property type="match status" value="24"/>
</dbReference>
<dbReference type="Proteomes" id="UP000694559">
    <property type="component" value="Unplaced"/>
</dbReference>
<comment type="subcellular location">
    <subcellularLocation>
        <location evidence="2">Cytoplasm</location>
    </subcellularLocation>
    <subcellularLocation>
        <location evidence="1">Nucleus</location>
    </subcellularLocation>
</comment>
<dbReference type="InterPro" id="IPR031549">
    <property type="entry name" value="ASH"/>
</dbReference>
<dbReference type="GO" id="GO:0048589">
    <property type="term" value="P:developmental growth"/>
    <property type="evidence" value="ECO:0007669"/>
    <property type="project" value="Ensembl"/>
</dbReference>
<organism evidence="14 15">
    <name type="scientific">Naja naja</name>
    <name type="common">Indian cobra</name>
    <dbReference type="NCBI Taxonomy" id="35670"/>
    <lineage>
        <taxon>Eukaryota</taxon>
        <taxon>Metazoa</taxon>
        <taxon>Chordata</taxon>
        <taxon>Craniata</taxon>
        <taxon>Vertebrata</taxon>
        <taxon>Euteleostomi</taxon>
        <taxon>Lepidosauria</taxon>
        <taxon>Squamata</taxon>
        <taxon>Bifurcata</taxon>
        <taxon>Unidentata</taxon>
        <taxon>Episquamata</taxon>
        <taxon>Toxicofera</taxon>
        <taxon>Serpentes</taxon>
        <taxon>Colubroidea</taxon>
        <taxon>Elapidae</taxon>
        <taxon>Elapinae</taxon>
        <taxon>Naja</taxon>
    </lineage>
</organism>
<dbReference type="Pfam" id="PF00307">
    <property type="entry name" value="CH"/>
    <property type="match status" value="1"/>
</dbReference>
<reference evidence="14" key="1">
    <citation type="submission" date="2025-08" db="UniProtKB">
        <authorList>
            <consortium name="Ensembl"/>
        </authorList>
    </citation>
    <scope>IDENTIFICATION</scope>
</reference>
<evidence type="ECO:0000256" key="12">
    <source>
        <dbReference type="SAM" id="MobiDB-lite"/>
    </source>
</evidence>
<keyword evidence="9" id="KW-0175">Coiled coil</keyword>
<dbReference type="InterPro" id="IPR016024">
    <property type="entry name" value="ARM-type_fold"/>
</dbReference>
<dbReference type="GO" id="GO:0005737">
    <property type="term" value="C:cytoplasm"/>
    <property type="evidence" value="ECO:0007669"/>
    <property type="project" value="UniProtKB-SubCell"/>
</dbReference>
<reference evidence="14" key="2">
    <citation type="submission" date="2025-09" db="UniProtKB">
        <authorList>
            <consortium name="Ensembl"/>
        </authorList>
    </citation>
    <scope>IDENTIFICATION</scope>
</reference>
<keyword evidence="11" id="KW-0131">Cell cycle</keyword>
<evidence type="ECO:0000256" key="11">
    <source>
        <dbReference type="ARBA" id="ARBA00023306"/>
    </source>
</evidence>
<sequence>MEERRQGVGAAEPQKPCPPERSKRRVASQGCEDGNDAVLSLGHFSRPPFLSFGSVRVGTSCVRRLAVENPNGEPVHGAVYRPPPASKGFTVEQDPFVLQPGERIYILITWTPLEGGKVRELITFIVNDAVKHQAVLLGNAEQPIKKKKNLWDTIKRRIPAQQSRKRVPVIKSINKTFQVSEKTEKNRSPLQSCENLEVDSNRISPNGNPLIISEHSISLSSISPISPKNQHVIYTPLSTTYSVPEIPACHKLLNNVTETPIVTTLYDNVLEKKKVCQHNNIKSAEINAKSVSTPQQLNISLNHRKILSPDSFINNSYEVTELDAATAIPISPDQFLRENQVVIQPISECKTVSYSSDVKSCMSTAKFSKQKEKVQVSFFMEPQLSTKAPNSINERNPITCSYDKFEQNVKSKASDQACCLQNKKKPLLSSTVTKTKPNPEGKETKTLKLKSKKSLSTAIEHCMDVIPKNANLDTLPRLPVIESVSNETKCTKDKAGFIYLESSHNRKRKSGEYLGNVKNGREDYAENLGKKRTLKSCDGNGSKSALKLSVSKSQNGDKQKKRCDIPRHPMPFAAKNMFYDEQWKEKQQRGFTWWLNFVLTPDDFTLKTDISQVNAACLILGAETYKTSVPKAPTKEEASLRAYTTRCKLNKLRRSACRLFTCDEMVKAIKRLEIEIEAKRLLVRKDRHLWKDIGERQKILNWLLCYNPLWLRIGLETIFGELIALESNSDVMGLAVFILNRLLWNPDIAAEYRHPTVPHFYRDGHEEALSKFTLKKLLLLVCFLDRAKVSRIIEHDPCLFFKNAEFKSSKEILLAFSRDFLSGEGDLSRHLGFLGFPVNHVQTPLDEFEFAVTNLATDLQCGIRLVRTLELLSSDWTLSKKLRVPAISRLQKMHNVKLAFEVLNDHGIQLKDEHGSTIDTKDIVDRHREKTFALLWKIVFAFQVNISLDVDQLKAEIVFLKNMQVTKLKRPDVVCVNSMGNDTSRSYSYESYGENVKLLMDWVNVVCGFYNIKVENFTVSFSDGRVLCYLIHHYHPCYVPLEAICKHTTQTIECTRSGTLGMNSSSESDASLNLINGTFDQSDTSVLYKELLDNEKRNFQLINAAVSDLGGVPAMIQHSDMSNTIPDEKVVIIYVSFLCSRLISLSKEIRAAQLIQSAWRKYRLKILAETKKQKSNAVIVLQKHWRRYLAVLELQKLKQGKQEETERIAIQFSFLNQLNFKWQEALIVIQAWYRMKRERQRFLKMSGAASVIQTYYRAHREQTAQRQKFLQIKKATLRLQASYRGFKVRRMLRHQHMAATKIQATYRAYAARMKYQNWIQASIVIQKWYRTSKSGSKIRKSFQKTKAAVISLQAVLRGWQVRKWLQRQHAAAITIQSAYRKHKAMKKFRLVRRAVLTIQQHYRAHISSKKQQQEYIVLYNSIVLFQATWRGIIVRKEIERQRRAAVTIQSYYRMHVNQAKFKHFIEAAITIQRWYRAVIQARNTRQKYLALKEVTVKMQAIYRGLRERRKIQRLNQAAICIQAMFKMHRCNFQYRTLKRSATIIQARYRAFCRGQKDRKKYLALRKSSLILQAAYRGMKIRQELRSRHQCILVIQSYYRMYRERKAYLKLVVATKVIQQWYRASRDTNAQIYKYKMMKISALRIQAAFRGMKTRVLLKKMHMAAIIIQRNFKAFVQRRKFIFLKTAAVTIQRRYRATQHYRRYRRTKQIRDLYLKQRQSALILQAAYRGMKVRHMLKKKHEAAVVIQSNYRKHRQWKSYKNIQRYRATVLSKWQREKFLNLCRAVIVIQSTIRGLLVRRYVKQMHLAAAAIQATFRMHITYTRYRTMKSACVVIQHHYRAYQTAKQTRDLYLRQRHSALILQAYRGMKVKYVKEKHEAAVVIQSNYRKHRQWKSYKNIQWAVRLIQARVRANQESKAAVQQYCSIKKATICIQKAFRRMKARNQRRQEAAILLQRNFKMQRARKNYLALKAAAISLQRRYRATVLSKWQREKFLNLCRAVIVIQSTIRGLLVRRYVKQMHLAAAAIQATFRMHITYTRYRTMKSACVVIQHHYRAYQTAKQTRDLYLRQRHSALILQAAYRGMKVRRMLKKKHEAAVVIQSNYRKHRQWKSYKNIQWAVRLVQARVRANQESKAAVQQYCSIKKATICIQKAFRRMKARNQRRQEAAILLQRNFKMQRARKNYLALKAAAISFQRKYRALVVMRRQTKEYASVRTKIICVQSFYRGFKIRKEVKRQHLAATVIQATFRMYKVKLAYQKLRYATITMQKYYRSHLKEKHQNTHQNIQKSISQVTCRETQIQPELDMHISAAIIQSLYWRYVQQKHYKLIWWAVITIQSAYRGMVVRRKTKKMRAARNRQLCHIAVNDRTEAIESKSECHTNKTGEQYQKYWKAAVLIQQHYRSYLTMKHHSTVYLQTRKRIILLQATVRGFIERQSPLPLRYGISFYSCPSPLLGCCFHNFILGGHELNFIYIPLKQRWYRGNRQRRKYLQYRKKIIIIQRMVRKWIIHTDINRGGIPKDINPKNVNTGITKFQALWRGYTWRKKTDTPETRSLRDSLIIANKESKEEKKLYNRTAVAIDYLLKYKHFSYILAALKDLEVVTRLSPVCCENMAQSKAVCTIFTLIRSCNRSVPSMDVIKYSVQVLLNLSKYERTTDAVYSVENSVETLLDLLQMYRERAGDKTSEKSGSIFTKTCCLFAHLSKDSRRASEIRNNHKTVASLRRLFRLTARKHQMDVQRMFAKQKKVAYIKGQSSIRVKTKIVSRQRPDWDLRKDNIREIVDPLQAIEMVVNTLGISCN</sequence>
<evidence type="ECO:0000256" key="1">
    <source>
        <dbReference type="ARBA" id="ARBA00004123"/>
    </source>
</evidence>
<dbReference type="SUPFAM" id="SSF47576">
    <property type="entry name" value="Calponin-homology domain, CH-domain"/>
    <property type="match status" value="1"/>
</dbReference>
<dbReference type="GO" id="GO:0008584">
    <property type="term" value="P:male gonad development"/>
    <property type="evidence" value="ECO:0007669"/>
    <property type="project" value="Ensembl"/>
</dbReference>
<dbReference type="GO" id="GO:0030496">
    <property type="term" value="C:midbody"/>
    <property type="evidence" value="ECO:0007669"/>
    <property type="project" value="Ensembl"/>
</dbReference>
<evidence type="ECO:0000256" key="4">
    <source>
        <dbReference type="ARBA" id="ARBA00022553"/>
    </source>
</evidence>
<evidence type="ECO:0000256" key="8">
    <source>
        <dbReference type="ARBA" id="ARBA00022860"/>
    </source>
</evidence>
<evidence type="ECO:0000256" key="10">
    <source>
        <dbReference type="ARBA" id="ARBA00023242"/>
    </source>
</evidence>
<dbReference type="GO" id="GO:0036449">
    <property type="term" value="C:microtubule minus-end"/>
    <property type="evidence" value="ECO:0007669"/>
    <property type="project" value="Ensembl"/>
</dbReference>
<dbReference type="Gene3D" id="1.25.10.10">
    <property type="entry name" value="Leucine-rich Repeat Variant"/>
    <property type="match status" value="1"/>
</dbReference>
<dbReference type="Gene3D" id="2.60.40.10">
    <property type="entry name" value="Immunoglobulins"/>
    <property type="match status" value="1"/>
</dbReference>
<keyword evidence="8" id="KW-0112">Calmodulin-binding</keyword>
<feature type="domain" description="Calponin-homology (CH)" evidence="13">
    <location>
        <begin position="807"/>
        <end position="943"/>
    </location>
</feature>
<dbReference type="PROSITE" id="PS50096">
    <property type="entry name" value="IQ"/>
    <property type="match status" value="26"/>
</dbReference>
<dbReference type="GO" id="GO:0021987">
    <property type="term" value="P:cerebral cortex development"/>
    <property type="evidence" value="ECO:0007669"/>
    <property type="project" value="Ensembl"/>
</dbReference>
<dbReference type="PANTHER" id="PTHR22706">
    <property type="entry name" value="ASSEMBLY FACTOR FOR SPINDLE MICROTUBULES"/>
    <property type="match status" value="1"/>
</dbReference>
<evidence type="ECO:0000256" key="9">
    <source>
        <dbReference type="ARBA" id="ARBA00023054"/>
    </source>
</evidence>
<dbReference type="GO" id="GO:0097431">
    <property type="term" value="C:mitotic spindle pole"/>
    <property type="evidence" value="ECO:0007669"/>
    <property type="project" value="Ensembl"/>
</dbReference>
<dbReference type="GO" id="GO:0000278">
    <property type="term" value="P:mitotic cell cycle"/>
    <property type="evidence" value="ECO:0007669"/>
    <property type="project" value="TreeGrafter"/>
</dbReference>
<name>A0A8C6X5Q7_NAJNA</name>
<dbReference type="GeneTree" id="ENSGT00560000077332"/>
<evidence type="ECO:0000259" key="13">
    <source>
        <dbReference type="PROSITE" id="PS50021"/>
    </source>
</evidence>
<dbReference type="CDD" id="cd21224">
    <property type="entry name" value="CH_ASPM_rpt2"/>
    <property type="match status" value="1"/>
</dbReference>
<dbReference type="GO" id="GO:0051295">
    <property type="term" value="P:establishment of meiotic spindle localization"/>
    <property type="evidence" value="ECO:0007669"/>
    <property type="project" value="TreeGrafter"/>
</dbReference>
<keyword evidence="7" id="KW-0498">Mitosis</keyword>
<dbReference type="InterPro" id="IPR036872">
    <property type="entry name" value="CH_dom_sf"/>
</dbReference>
<keyword evidence="10" id="KW-0539">Nucleus</keyword>
<dbReference type="OrthoDB" id="2148418at2759"/>
<dbReference type="FunFam" id="2.60.40.10:FF:001429">
    <property type="entry name" value="Abnormal spindle-like microcephaly-associated protein homolog"/>
    <property type="match status" value="1"/>
</dbReference>
<evidence type="ECO:0000256" key="7">
    <source>
        <dbReference type="ARBA" id="ARBA00022776"/>
    </source>
</evidence>
<dbReference type="SUPFAM" id="SSF48371">
    <property type="entry name" value="ARM repeat"/>
    <property type="match status" value="1"/>
</dbReference>
<accession>A0A8C6X5Q7</accession>
<evidence type="ECO:0000256" key="3">
    <source>
        <dbReference type="ARBA" id="ARBA00022490"/>
    </source>
</evidence>
<dbReference type="GO" id="GO:0001764">
    <property type="term" value="P:neuron migration"/>
    <property type="evidence" value="ECO:0007669"/>
    <property type="project" value="Ensembl"/>
</dbReference>
<dbReference type="GO" id="GO:0045665">
    <property type="term" value="P:negative regulation of neuron differentiation"/>
    <property type="evidence" value="ECO:0007669"/>
    <property type="project" value="Ensembl"/>
</dbReference>
<evidence type="ECO:0000313" key="14">
    <source>
        <dbReference type="Ensembl" id="ENSNNAP00000009370.1"/>
    </source>
</evidence>
<evidence type="ECO:0000256" key="6">
    <source>
        <dbReference type="ARBA" id="ARBA00022737"/>
    </source>
</evidence>
<dbReference type="SUPFAM" id="SSF52540">
    <property type="entry name" value="P-loop containing nucleoside triphosphate hydrolases"/>
    <property type="match status" value="11"/>
</dbReference>
<keyword evidence="15" id="KW-1185">Reference proteome</keyword>
<dbReference type="Pfam" id="PF15780">
    <property type="entry name" value="ASH"/>
    <property type="match status" value="1"/>
</dbReference>
<protein>
    <submittedName>
        <fullName evidence="14">Assembly factor for spindle microtubules</fullName>
    </submittedName>
</protein>
<dbReference type="GO" id="GO:0005634">
    <property type="term" value="C:nucleus"/>
    <property type="evidence" value="ECO:0007669"/>
    <property type="project" value="UniProtKB-SubCell"/>
</dbReference>
<dbReference type="GO" id="GO:0072687">
    <property type="term" value="C:meiotic spindle"/>
    <property type="evidence" value="ECO:0007669"/>
    <property type="project" value="Ensembl"/>
</dbReference>
<dbReference type="SMART" id="SM00015">
    <property type="entry name" value="IQ"/>
    <property type="match status" value="44"/>
</dbReference>
<dbReference type="GO" id="GO:0097150">
    <property type="term" value="P:neuronal stem cell population maintenance"/>
    <property type="evidence" value="ECO:0007669"/>
    <property type="project" value="Ensembl"/>
</dbReference>
<dbReference type="GO" id="GO:0002052">
    <property type="term" value="P:positive regulation of neuroblast proliferation"/>
    <property type="evidence" value="ECO:0007669"/>
    <property type="project" value="Ensembl"/>
</dbReference>
<dbReference type="GO" id="GO:0090306">
    <property type="term" value="P:meiotic spindle assembly"/>
    <property type="evidence" value="ECO:0007669"/>
    <property type="project" value="Ensembl"/>
</dbReference>
<evidence type="ECO:0000256" key="2">
    <source>
        <dbReference type="ARBA" id="ARBA00004496"/>
    </source>
</evidence>
<dbReference type="Ensembl" id="ENSNNAT00000009825.1">
    <property type="protein sequence ID" value="ENSNNAP00000009370.1"/>
    <property type="gene ID" value="ENSNNAG00000006280.1"/>
</dbReference>
<dbReference type="Gene3D" id="1.10.418.10">
    <property type="entry name" value="Calponin-like domain"/>
    <property type="match status" value="2"/>
</dbReference>
<dbReference type="FunFam" id="1.20.5.190:FF:000009">
    <property type="entry name" value="Abnormal spindle-like microcephaly-associated protein homolog"/>
    <property type="match status" value="2"/>
</dbReference>
<dbReference type="GO" id="GO:0051661">
    <property type="term" value="P:maintenance of centrosome location"/>
    <property type="evidence" value="ECO:0007669"/>
    <property type="project" value="Ensembl"/>
</dbReference>
<feature type="region of interest" description="Disordered" evidence="12">
    <location>
        <begin position="1"/>
        <end position="27"/>
    </location>
</feature>
<proteinExistence type="predicted"/>
<keyword evidence="4" id="KW-0597">Phosphoprotein</keyword>
<dbReference type="PROSITE" id="PS50021">
    <property type="entry name" value="CH"/>
    <property type="match status" value="2"/>
</dbReference>
<dbReference type="GO" id="GO:0048477">
    <property type="term" value="P:oogenesis"/>
    <property type="evidence" value="ECO:0007669"/>
    <property type="project" value="Ensembl"/>
</dbReference>
<dbReference type="InterPro" id="IPR051185">
    <property type="entry name" value="ASPM"/>
</dbReference>
<dbReference type="FunFam" id="1.10.418.10:FF:000051">
    <property type="entry name" value="Abnormal spindle-like microcephaly-associated protein homolog"/>
    <property type="match status" value="1"/>
</dbReference>
<keyword evidence="5" id="KW-0132">Cell division</keyword>
<keyword evidence="3" id="KW-0963">Cytoplasm</keyword>
<dbReference type="CDD" id="cd21223">
    <property type="entry name" value="CH_ASPM_rpt1"/>
    <property type="match status" value="1"/>
</dbReference>
<gene>
    <name evidence="14" type="primary">ASPM</name>
</gene>
<dbReference type="OMA" id="WWRAKLL"/>
<dbReference type="GO" id="GO:0008356">
    <property type="term" value="P:asymmetric cell division"/>
    <property type="evidence" value="ECO:0007669"/>
    <property type="project" value="Ensembl"/>
</dbReference>
<dbReference type="FunFam" id="1.20.5.190:FF:000008">
    <property type="entry name" value="Abnormal spindle-like microcephaly-associated protein homolog"/>
    <property type="match status" value="8"/>
</dbReference>
<dbReference type="PANTHER" id="PTHR22706:SF1">
    <property type="entry name" value="ASSEMBLY FACTOR FOR SPINDLE MICROTUBULES"/>
    <property type="match status" value="1"/>
</dbReference>
<evidence type="ECO:0000313" key="15">
    <source>
        <dbReference type="Proteomes" id="UP000694559"/>
    </source>
</evidence>
<dbReference type="GO" id="GO:0007283">
    <property type="term" value="P:spermatogenesis"/>
    <property type="evidence" value="ECO:0007669"/>
    <property type="project" value="Ensembl"/>
</dbReference>
<dbReference type="InterPro" id="IPR001715">
    <property type="entry name" value="CH_dom"/>
</dbReference>
<dbReference type="InterPro" id="IPR000048">
    <property type="entry name" value="IQ_motif_EF-hand-BS"/>
</dbReference>
<dbReference type="GO" id="GO:0090263">
    <property type="term" value="P:positive regulation of canonical Wnt signaling pathway"/>
    <property type="evidence" value="ECO:0007669"/>
    <property type="project" value="Ensembl"/>
</dbReference>
<dbReference type="GO" id="GO:0005516">
    <property type="term" value="F:calmodulin binding"/>
    <property type="evidence" value="ECO:0007669"/>
    <property type="project" value="UniProtKB-KW"/>
</dbReference>
<dbReference type="GO" id="GO:0021873">
    <property type="term" value="P:forebrain neuroblast division"/>
    <property type="evidence" value="ECO:0007669"/>
    <property type="project" value="Ensembl"/>
</dbReference>
<dbReference type="SMART" id="SM00033">
    <property type="entry name" value="CH"/>
    <property type="match status" value="2"/>
</dbReference>
<dbReference type="InterPro" id="IPR027417">
    <property type="entry name" value="P-loop_NTPase"/>
</dbReference>
<dbReference type="InterPro" id="IPR011989">
    <property type="entry name" value="ARM-like"/>
</dbReference>
<dbReference type="GO" id="GO:0045769">
    <property type="term" value="P:negative regulation of asymmetric cell division"/>
    <property type="evidence" value="ECO:0007669"/>
    <property type="project" value="Ensembl"/>
</dbReference>
<evidence type="ECO:0000256" key="5">
    <source>
        <dbReference type="ARBA" id="ARBA00022618"/>
    </source>
</evidence>
<dbReference type="GO" id="GO:0051445">
    <property type="term" value="P:regulation of meiotic cell cycle"/>
    <property type="evidence" value="ECO:0007669"/>
    <property type="project" value="Ensembl"/>
</dbReference>
<feature type="domain" description="Calponin-homology (CH)" evidence="13">
    <location>
        <begin position="993"/>
        <end position="1143"/>
    </location>
</feature>
<keyword evidence="6" id="KW-0677">Repeat</keyword>
<dbReference type="Gene3D" id="1.20.5.190">
    <property type="match status" value="20"/>
</dbReference>